<dbReference type="Proteomes" id="UP000028725">
    <property type="component" value="Unassembled WGS sequence"/>
</dbReference>
<proteinExistence type="predicted"/>
<dbReference type="PATRIC" id="fig|394096.3.peg.8140"/>
<keyword evidence="2" id="KW-1185">Reference proteome</keyword>
<evidence type="ECO:0008006" key="3">
    <source>
        <dbReference type="Google" id="ProtNLM"/>
    </source>
</evidence>
<reference evidence="1 2" key="1">
    <citation type="submission" date="2014-04" db="EMBL/GenBank/DDBJ databases">
        <title>Genome assembly of Hyalangium minutum DSM 14724.</title>
        <authorList>
            <person name="Sharma G."/>
            <person name="Subramanian S."/>
        </authorList>
    </citation>
    <scope>NUCLEOTIDE SEQUENCE [LARGE SCALE GENOMIC DNA]</scope>
    <source>
        <strain evidence="1 2">DSM 14724</strain>
    </source>
</reference>
<accession>A0A085W2Q1</accession>
<protein>
    <recommendedName>
        <fullName evidence="3">Lipoprotein</fullName>
    </recommendedName>
</protein>
<organism evidence="1 2">
    <name type="scientific">Hyalangium minutum</name>
    <dbReference type="NCBI Taxonomy" id="394096"/>
    <lineage>
        <taxon>Bacteria</taxon>
        <taxon>Pseudomonadati</taxon>
        <taxon>Myxococcota</taxon>
        <taxon>Myxococcia</taxon>
        <taxon>Myxococcales</taxon>
        <taxon>Cystobacterineae</taxon>
        <taxon>Archangiaceae</taxon>
        <taxon>Hyalangium</taxon>
    </lineage>
</organism>
<comment type="caution">
    <text evidence="1">The sequence shown here is derived from an EMBL/GenBank/DDBJ whole genome shotgun (WGS) entry which is preliminary data.</text>
</comment>
<gene>
    <name evidence="1" type="ORF">DB31_4407</name>
</gene>
<evidence type="ECO:0000313" key="1">
    <source>
        <dbReference type="EMBL" id="KFE61964.1"/>
    </source>
</evidence>
<dbReference type="InterPro" id="IPR029058">
    <property type="entry name" value="AB_hydrolase_fold"/>
</dbReference>
<name>A0A085W2Q1_9BACT</name>
<dbReference type="SUPFAM" id="SSF53474">
    <property type="entry name" value="alpha/beta-Hydrolases"/>
    <property type="match status" value="1"/>
</dbReference>
<dbReference type="AlphaFoldDB" id="A0A085W2Q1"/>
<dbReference type="RefSeq" id="WP_044198202.1">
    <property type="nucleotide sequence ID" value="NZ_JMCB01000024.1"/>
</dbReference>
<dbReference type="EMBL" id="JMCB01000024">
    <property type="protein sequence ID" value="KFE61964.1"/>
    <property type="molecule type" value="Genomic_DNA"/>
</dbReference>
<evidence type="ECO:0000313" key="2">
    <source>
        <dbReference type="Proteomes" id="UP000028725"/>
    </source>
</evidence>
<dbReference type="PROSITE" id="PS51257">
    <property type="entry name" value="PROKAR_LIPOPROTEIN"/>
    <property type="match status" value="1"/>
</dbReference>
<dbReference type="OrthoDB" id="5491217at2"/>
<sequence length="371" mass="40135">MPGRTNFSRIPLRPAALSWLLTSALMGCGGPELEQSAEAPKAVQSFALSYPDGASKTVTSRRVVYKDASGTYRSAPGFEAFRAVGAADGDLYPVRISEVDVPSVRNALVVMSAGQKISSSGHTSGLTGQASNWDASCGDVSCPNVTLDGRSLAMKLRALGWLPPATTWMAVVNDNNFDHLSDSGTKQQLLDGFVRWLEEQVRPETRTIYLAGSSRGGCLVMRMAQALRNNPSLDGIDLYVSSFDGVCKYTQGELGTFGTKINNPVRPWGTAYGGWATDLSAQFPRKGRLHIFHIAGGEEVAPLTGIRAFSAYSGTPPSTGTGLDWGWYKQTWVQWKHKEIGNPYTEPSSSNQPRVISETLDAQLTWLDSFL</sequence>